<feature type="transmembrane region" description="Helical" evidence="1">
    <location>
        <begin position="1125"/>
        <end position="1143"/>
    </location>
</feature>
<comment type="caution">
    <text evidence="2">The sequence shown here is derived from an EMBL/GenBank/DDBJ whole genome shotgun (WGS) entry which is preliminary data.</text>
</comment>
<reference evidence="2" key="1">
    <citation type="journal article" date="2014" name="Int. J. Syst. Evol. Microbiol.">
        <title>Complete genome sequence of Corynebacterium casei LMG S-19264T (=DSM 44701T), isolated from a smear-ripened cheese.</title>
        <authorList>
            <consortium name="US DOE Joint Genome Institute (JGI-PGF)"/>
            <person name="Walter F."/>
            <person name="Albersmeier A."/>
            <person name="Kalinowski J."/>
            <person name="Ruckert C."/>
        </authorList>
    </citation>
    <scope>NUCLEOTIDE SEQUENCE</scope>
    <source>
        <strain evidence="2">CGMCC 1.7086</strain>
    </source>
</reference>
<organism evidence="2 3">
    <name type="scientific">Bowmanella pacifica</name>
    <dbReference type="NCBI Taxonomy" id="502051"/>
    <lineage>
        <taxon>Bacteria</taxon>
        <taxon>Pseudomonadati</taxon>
        <taxon>Pseudomonadota</taxon>
        <taxon>Gammaproteobacteria</taxon>
        <taxon>Alteromonadales</taxon>
        <taxon>Alteromonadaceae</taxon>
        <taxon>Bowmanella</taxon>
    </lineage>
</organism>
<keyword evidence="1" id="KW-1133">Transmembrane helix</keyword>
<sequence>MALSSDVLNLLVEKLTNGQALDGQASDFASSLGPDNKLPIAADTFRQLLLTRCPTQTKLPPKATVRVQHLRFIGRLDLDGLAGEAGDAFPPLRFENCQFEQGLSLAQANLTGLRMDQCIFGHDQATQKTQPPMLCLNSSRLTANLSLAELVIAQDSKLRHLWLKADCIEVGGSVYLRDLALSCPRTTEKQRQLDVRHYGLEMRNADIKGDLISRCGLRVSGGITLRSTLIGGDIRLFSSHVVSRVDDALFAQGLKIDGNLIIRPNQLPDKSIDTQTKGKSRSVAAQSPMSYFEGGINLFGATICGTLDLSGTKIAASSERSKEARLNLQRAQVNSGVVASLIHGHRFETDGAIELAFANIQGGIRISRANIGSTKMQSIGGDNAQIGNGIHLSNCRLKKSVFLRNSHIQGSFELLNTLVGTDFIHPRLSEKGQGTLDLADSVLQGNLITQKGHYQQTQLLGSNVDSAGGGKVKLCGTKIAGKVELVFKKQIRGLGIKAEPVYFNLENLKCDKSLLLEATLCFPLSAEKAESVCLNARGLEVKKNLVVRLEAPESATLDLSRCNIGGDLDLKDLVFQQRKDSQAPSDHQALLDLQQTRIERDLRVDFKDFFEIARQKKSFHRNIDVDVTGTWRHSLSCYKGFQYVEMQIRWQNEIWYGAYLSPLDDDDNAVLLDGHSSCFHRLNEAGKLSLEDEAQALQYLRLFCAHVWGGTRGVDGAFVITDTPDCLPWLKASKAAQDDIEYVKARVAPPQSLNAHALQNLYLAIAEQVKQEVDEKDNQLDANINLSPQQLSALLPIAQELKLLQNIVPLGDGQTISEEQKLDELRVLCQASIKMMCEEKKLATRFFFRAYIRHVNLVFLAYFAVRNDGMVSMLSDLPLLEFNDAPSPLVISPLRRLDNNFTRKSYFLADGNLGESSEDPALTQRGEKLLRSAASKTPEYGFRDVVVDLQDTYVYRLADNNGASWGKDLKLIKLKNFRYLSFYTEQFNRLDGDITYRVKARLAWLRLQYPLMVSRGNLWLRQLEVKLTGGYASLLSDGRRIALSSFETQPHSQAIQVFKKEGVGRLVKPLINDKRRCAGWVASHASFNKTRIDWQHRRLLRMLANFAAGSVRRTITLIYGLLSSYGLSPFKVFLAIALLIMLGGQMTQLANDRGILIADTQPVATISQSNFDYGLLQPTPRQQKHFFSSNNLLCKDLIEPYLYATDTLIPLVDLNQEDRCVVRPIGTTCDDPLHCTDAASQPLLQNPKVWHWFRTLYSLLGWIMVSLFIFTLTSTLRAEDDHQQQD</sequence>
<evidence type="ECO:0000313" key="2">
    <source>
        <dbReference type="EMBL" id="GGO67815.1"/>
    </source>
</evidence>
<gene>
    <name evidence="2" type="ORF">GCM10010982_15250</name>
</gene>
<dbReference type="Proteomes" id="UP000606935">
    <property type="component" value="Unassembled WGS sequence"/>
</dbReference>
<feature type="transmembrane region" description="Helical" evidence="1">
    <location>
        <begin position="1256"/>
        <end position="1276"/>
    </location>
</feature>
<accession>A0A917YYF9</accession>
<dbReference type="EMBL" id="BMLS01000002">
    <property type="protein sequence ID" value="GGO67815.1"/>
    <property type="molecule type" value="Genomic_DNA"/>
</dbReference>
<reference evidence="2" key="2">
    <citation type="submission" date="2020-09" db="EMBL/GenBank/DDBJ databases">
        <authorList>
            <person name="Sun Q."/>
            <person name="Zhou Y."/>
        </authorList>
    </citation>
    <scope>NUCLEOTIDE SEQUENCE</scope>
    <source>
        <strain evidence="2">CGMCC 1.7086</strain>
    </source>
</reference>
<protein>
    <recommendedName>
        <fullName evidence="4">Membrane-associated oxidoreductase</fullName>
    </recommendedName>
</protein>
<evidence type="ECO:0000256" key="1">
    <source>
        <dbReference type="SAM" id="Phobius"/>
    </source>
</evidence>
<keyword evidence="3" id="KW-1185">Reference proteome</keyword>
<evidence type="ECO:0008006" key="4">
    <source>
        <dbReference type="Google" id="ProtNLM"/>
    </source>
</evidence>
<keyword evidence="1" id="KW-0472">Membrane</keyword>
<evidence type="ECO:0000313" key="3">
    <source>
        <dbReference type="Proteomes" id="UP000606935"/>
    </source>
</evidence>
<proteinExistence type="predicted"/>
<dbReference type="RefSeq" id="WP_188692695.1">
    <property type="nucleotide sequence ID" value="NZ_BMLS01000002.1"/>
</dbReference>
<keyword evidence="1" id="KW-0812">Transmembrane</keyword>
<name>A0A917YYF9_9ALTE</name>